<dbReference type="Pfam" id="PF20918">
    <property type="entry name" value="SPOCS_spoVID-N"/>
    <property type="match status" value="1"/>
</dbReference>
<dbReference type="SMART" id="SM00257">
    <property type="entry name" value="LysM"/>
    <property type="match status" value="1"/>
</dbReference>
<feature type="compositionally biased region" description="Basic and acidic residues" evidence="1">
    <location>
        <begin position="364"/>
        <end position="400"/>
    </location>
</feature>
<evidence type="ECO:0000259" key="2">
    <source>
        <dbReference type="PROSITE" id="PS51782"/>
    </source>
</evidence>
<dbReference type="Gene3D" id="3.10.350.10">
    <property type="entry name" value="LysM domain"/>
    <property type="match status" value="1"/>
</dbReference>
<dbReference type="RefSeq" id="WP_275419705.1">
    <property type="nucleotide sequence ID" value="NZ_CP106877.1"/>
</dbReference>
<dbReference type="PROSITE" id="PS51782">
    <property type="entry name" value="LYSM"/>
    <property type="match status" value="1"/>
</dbReference>
<feature type="region of interest" description="Disordered" evidence="1">
    <location>
        <begin position="242"/>
        <end position="316"/>
    </location>
</feature>
<dbReference type="KEGG" id="fhl:OE105_08125"/>
<dbReference type="Proteomes" id="UP001164726">
    <property type="component" value="Chromosome"/>
</dbReference>
<organism evidence="3 4">
    <name type="scientific">Fervidibacillus halotolerans</name>
    <dbReference type="NCBI Taxonomy" id="2980027"/>
    <lineage>
        <taxon>Bacteria</taxon>
        <taxon>Bacillati</taxon>
        <taxon>Bacillota</taxon>
        <taxon>Bacilli</taxon>
        <taxon>Bacillales</taxon>
        <taxon>Bacillaceae</taxon>
        <taxon>Fervidibacillus</taxon>
    </lineage>
</organism>
<evidence type="ECO:0000313" key="4">
    <source>
        <dbReference type="Proteomes" id="UP001164726"/>
    </source>
</evidence>
<proteinExistence type="predicted"/>
<evidence type="ECO:0000256" key="1">
    <source>
        <dbReference type="SAM" id="MobiDB-lite"/>
    </source>
</evidence>
<dbReference type="InterPro" id="IPR036779">
    <property type="entry name" value="LysM_dom_sf"/>
</dbReference>
<accession>A0A9E8RXV4</accession>
<dbReference type="InterPro" id="IPR048862">
    <property type="entry name" value="SPOCS_spoVID_N"/>
</dbReference>
<reference evidence="3" key="1">
    <citation type="submission" date="2022-09" db="EMBL/GenBank/DDBJ databases">
        <title>Complete Genomes of Fervidibacillus albus and Fervidibacillus halotolerans isolated from tidal flat sediments.</title>
        <authorList>
            <person name="Kwon K.K."/>
            <person name="Yang S.-H."/>
            <person name="Park M.J."/>
            <person name="Oh H.-M."/>
        </authorList>
    </citation>
    <scope>NUCLEOTIDE SEQUENCE</scope>
    <source>
        <strain evidence="3">MEBiC13594</strain>
    </source>
</reference>
<evidence type="ECO:0000313" key="3">
    <source>
        <dbReference type="EMBL" id="WAA11594.1"/>
    </source>
</evidence>
<dbReference type="AlphaFoldDB" id="A0A9E8RXV4"/>
<dbReference type="SUPFAM" id="SSF54106">
    <property type="entry name" value="LysM domain"/>
    <property type="match status" value="1"/>
</dbReference>
<feature type="domain" description="LysM" evidence="2">
    <location>
        <begin position="433"/>
        <end position="477"/>
    </location>
</feature>
<feature type="region of interest" description="Disordered" evidence="1">
    <location>
        <begin position="353"/>
        <end position="416"/>
    </location>
</feature>
<feature type="region of interest" description="Disordered" evidence="1">
    <location>
        <begin position="166"/>
        <end position="193"/>
    </location>
</feature>
<dbReference type="CDD" id="cd00118">
    <property type="entry name" value="LysM"/>
    <property type="match status" value="1"/>
</dbReference>
<dbReference type="InterPro" id="IPR018392">
    <property type="entry name" value="LysM"/>
</dbReference>
<keyword evidence="4" id="KW-1185">Reference proteome</keyword>
<protein>
    <submittedName>
        <fullName evidence="3">LysM peptidoglycan-binding domain-containing protein</fullName>
    </submittedName>
</protein>
<name>A0A9E8RXV4_9BACI</name>
<gene>
    <name evidence="3" type="ORF">OE105_08125</name>
</gene>
<sequence length="488" mass="56785">MTNTNRPMTLKFSLEETVWFRKGDEIQELINLSLEPNVTIQELNHFITIQGSLDLHGEYKSAEPSDEQDETLSFTGQKFANVLETRDEGICEFSYHFPVDITIPKTRVKNIDEIDLLIDMFDYRIVENNCLQVSTDLLVTGVYNEIPTNDLEETNVRDTDEEWTSDFMENEQYYNRPETEPSLSPLEDLEEEPFDISVEATKREKSEDVSEPHEQIPIQIFPHSTDEIEELTLDSIEHAQEKKVEKKERKIEHQSLANETKENLVTEKAMESNDILDTNKGELEDKGYASKERADVPKEDKDPVYSDGIQEKGEKKENLELVGSSRGDMISQRDLEQFWHEDTVQGKDLEKQMAFRSTASNDSRTSEERTGMVDEMNDSKLEEPMGQDKEHRDDREDKNIHYQSQENTNGEEKPISLTEYFARKEEPKSTRMTVYIVQEDDQLSDIAEKYDIQISQLLRMNRLDTQHEVYEGQVLFIPQNEKVVHSDD</sequence>
<dbReference type="EMBL" id="CP106877">
    <property type="protein sequence ID" value="WAA11594.1"/>
    <property type="molecule type" value="Genomic_DNA"/>
</dbReference>
<dbReference type="Pfam" id="PF01476">
    <property type="entry name" value="LysM"/>
    <property type="match status" value="1"/>
</dbReference>